<dbReference type="EMBL" id="SZYD01000015">
    <property type="protein sequence ID" value="KAD3642183.1"/>
    <property type="molecule type" value="Genomic_DNA"/>
</dbReference>
<keyword evidence="1" id="KW-0812">Transmembrane</keyword>
<dbReference type="Proteomes" id="UP000326396">
    <property type="component" value="Linkage Group LG5"/>
</dbReference>
<evidence type="ECO:0000256" key="1">
    <source>
        <dbReference type="SAM" id="Phobius"/>
    </source>
</evidence>
<proteinExistence type="predicted"/>
<feature type="transmembrane region" description="Helical" evidence="1">
    <location>
        <begin position="147"/>
        <end position="167"/>
    </location>
</feature>
<evidence type="ECO:0000313" key="2">
    <source>
        <dbReference type="EMBL" id="KAD3642183.1"/>
    </source>
</evidence>
<gene>
    <name evidence="2" type="ORF">E3N88_31407</name>
</gene>
<accession>A0A5N6MPS8</accession>
<keyword evidence="1" id="KW-0472">Membrane</keyword>
<keyword evidence="1" id="KW-1133">Transmembrane helix</keyword>
<keyword evidence="3" id="KW-1185">Reference proteome</keyword>
<evidence type="ECO:0000313" key="3">
    <source>
        <dbReference type="Proteomes" id="UP000326396"/>
    </source>
</evidence>
<sequence length="172" mass="19006">MRWMTERMAASAGMDIPVFPGPGHHQDPQDPGGHAYIMNIIGKAGFRYPTPAAIKPFKSQMAENAMMIRKSNQLVCIVACQPRNNGITKEPENDGKPKWFINLHIQTASLGAKVLMELYKTTIVSNIHEAFPRLLLITKAMGGKKSWFQVSGMVLLVIGIGLVVQHIEKELG</sequence>
<comment type="caution">
    <text evidence="2">The sequence shown here is derived from an EMBL/GenBank/DDBJ whole genome shotgun (WGS) entry which is preliminary data.</text>
</comment>
<reference evidence="2 3" key="1">
    <citation type="submission" date="2019-05" db="EMBL/GenBank/DDBJ databases">
        <title>Mikania micrantha, genome provides insights into the molecular mechanism of rapid growth.</title>
        <authorList>
            <person name="Liu B."/>
        </authorList>
    </citation>
    <scope>NUCLEOTIDE SEQUENCE [LARGE SCALE GENOMIC DNA]</scope>
    <source>
        <strain evidence="2">NLD-2019</strain>
        <tissue evidence="2">Leaf</tissue>
    </source>
</reference>
<protein>
    <submittedName>
        <fullName evidence="2">Uncharacterized protein</fullName>
    </submittedName>
</protein>
<dbReference type="AlphaFoldDB" id="A0A5N6MPS8"/>
<name>A0A5N6MPS8_9ASTR</name>
<organism evidence="2 3">
    <name type="scientific">Mikania micrantha</name>
    <name type="common">bitter vine</name>
    <dbReference type="NCBI Taxonomy" id="192012"/>
    <lineage>
        <taxon>Eukaryota</taxon>
        <taxon>Viridiplantae</taxon>
        <taxon>Streptophyta</taxon>
        <taxon>Embryophyta</taxon>
        <taxon>Tracheophyta</taxon>
        <taxon>Spermatophyta</taxon>
        <taxon>Magnoliopsida</taxon>
        <taxon>eudicotyledons</taxon>
        <taxon>Gunneridae</taxon>
        <taxon>Pentapetalae</taxon>
        <taxon>asterids</taxon>
        <taxon>campanulids</taxon>
        <taxon>Asterales</taxon>
        <taxon>Asteraceae</taxon>
        <taxon>Asteroideae</taxon>
        <taxon>Heliantheae alliance</taxon>
        <taxon>Eupatorieae</taxon>
        <taxon>Mikania</taxon>
    </lineage>
</organism>